<keyword evidence="8 12" id="KW-0547">Nucleotide-binding</keyword>
<feature type="binding site" evidence="13">
    <location>
        <position position="44"/>
    </location>
    <ligand>
        <name>(2R)-3-phosphoglycerate</name>
        <dbReference type="ChEBI" id="CHEBI:58272"/>
    </ligand>
</feature>
<feature type="binding site" evidence="12">
    <location>
        <position position="44"/>
    </location>
    <ligand>
        <name>substrate</name>
    </ligand>
</feature>
<feature type="binding site" evidence="12">
    <location>
        <position position="297"/>
    </location>
    <ligand>
        <name>ATP</name>
        <dbReference type="ChEBI" id="CHEBI:30616"/>
    </ligand>
</feature>
<evidence type="ECO:0000256" key="13">
    <source>
        <dbReference type="PIRSR" id="PIRSR000724-1"/>
    </source>
</evidence>
<feature type="binding site" evidence="13">
    <location>
        <position position="126"/>
    </location>
    <ligand>
        <name>(2R)-3-phosphoglycerate</name>
        <dbReference type="ChEBI" id="CHEBI:58272"/>
    </ligand>
</feature>
<keyword evidence="12" id="KW-0963">Cytoplasm</keyword>
<evidence type="ECO:0000256" key="14">
    <source>
        <dbReference type="PIRSR" id="PIRSR000724-2"/>
    </source>
</evidence>
<dbReference type="GO" id="GO:0005524">
    <property type="term" value="F:ATP binding"/>
    <property type="evidence" value="ECO:0007669"/>
    <property type="project" value="UniProtKB-KW"/>
</dbReference>
<evidence type="ECO:0000256" key="10">
    <source>
        <dbReference type="ARBA" id="ARBA00022840"/>
    </source>
</evidence>
<dbReference type="UniPathway" id="UPA00109">
    <property type="reaction ID" value="UER00185"/>
</dbReference>
<dbReference type="GO" id="GO:0005829">
    <property type="term" value="C:cytosol"/>
    <property type="evidence" value="ECO:0007669"/>
    <property type="project" value="TreeGrafter"/>
</dbReference>
<keyword evidence="7 12" id="KW-0808">Transferase</keyword>
<feature type="binding site" evidence="12">
    <location>
        <position position="126"/>
    </location>
    <ligand>
        <name>substrate</name>
    </ligand>
</feature>
<dbReference type="InterPro" id="IPR015824">
    <property type="entry name" value="Phosphoglycerate_kinase_N"/>
</dbReference>
<dbReference type="AlphaFoldDB" id="A0A1M6WRK5"/>
<dbReference type="GO" id="GO:0043531">
    <property type="term" value="F:ADP binding"/>
    <property type="evidence" value="ECO:0007669"/>
    <property type="project" value="TreeGrafter"/>
</dbReference>
<keyword evidence="9 12" id="KW-0418">Kinase</keyword>
<evidence type="ECO:0000256" key="7">
    <source>
        <dbReference type="ARBA" id="ARBA00022679"/>
    </source>
</evidence>
<comment type="catalytic activity">
    <reaction evidence="1 12 15">
        <text>(2R)-3-phosphoglycerate + ATP = (2R)-3-phospho-glyceroyl phosphate + ADP</text>
        <dbReference type="Rhea" id="RHEA:14801"/>
        <dbReference type="ChEBI" id="CHEBI:30616"/>
        <dbReference type="ChEBI" id="CHEBI:57604"/>
        <dbReference type="ChEBI" id="CHEBI:58272"/>
        <dbReference type="ChEBI" id="CHEBI:456216"/>
        <dbReference type="EC" id="2.7.2.3"/>
    </reaction>
</comment>
<protein>
    <recommendedName>
        <fullName evidence="6 12">Phosphoglycerate kinase</fullName>
        <ecNumber evidence="5 12">2.7.2.3</ecNumber>
    </recommendedName>
</protein>
<reference evidence="17" key="1">
    <citation type="submission" date="2016-11" db="EMBL/GenBank/DDBJ databases">
        <authorList>
            <person name="Varghese N."/>
            <person name="Submissions S."/>
        </authorList>
    </citation>
    <scope>NUCLEOTIDE SEQUENCE [LARGE SCALE GENOMIC DNA]</scope>
    <source>
        <strain evidence="17">DSM 22212</strain>
    </source>
</reference>
<dbReference type="OrthoDB" id="9808460at2"/>
<feature type="binding site" evidence="12 14">
    <location>
        <position position="210"/>
    </location>
    <ligand>
        <name>ATP</name>
        <dbReference type="ChEBI" id="CHEBI:30616"/>
    </ligand>
</feature>
<dbReference type="PANTHER" id="PTHR11406">
    <property type="entry name" value="PHOSPHOGLYCERATE KINASE"/>
    <property type="match status" value="1"/>
</dbReference>
<dbReference type="GO" id="GO:0006096">
    <property type="term" value="P:glycolytic process"/>
    <property type="evidence" value="ECO:0007669"/>
    <property type="project" value="UniProtKB-UniRule"/>
</dbReference>
<dbReference type="InterPro" id="IPR001576">
    <property type="entry name" value="Phosphoglycerate_kinase"/>
</dbReference>
<comment type="subunit">
    <text evidence="4 12">Monomer.</text>
</comment>
<dbReference type="HAMAP" id="MF_00145">
    <property type="entry name" value="Phosphoglyc_kinase"/>
    <property type="match status" value="1"/>
</dbReference>
<evidence type="ECO:0000256" key="4">
    <source>
        <dbReference type="ARBA" id="ARBA00011245"/>
    </source>
</evidence>
<evidence type="ECO:0000256" key="6">
    <source>
        <dbReference type="ARBA" id="ARBA00016471"/>
    </source>
</evidence>
<keyword evidence="17" id="KW-1185">Reference proteome</keyword>
<evidence type="ECO:0000313" key="17">
    <source>
        <dbReference type="Proteomes" id="UP000185812"/>
    </source>
</evidence>
<dbReference type="GO" id="GO:0006094">
    <property type="term" value="P:gluconeogenesis"/>
    <property type="evidence" value="ECO:0007669"/>
    <property type="project" value="TreeGrafter"/>
</dbReference>
<dbReference type="EMBL" id="FRAU01000009">
    <property type="protein sequence ID" value="SHK96274.1"/>
    <property type="molecule type" value="Genomic_DNA"/>
</dbReference>
<feature type="binding site" evidence="12 14">
    <location>
        <begin position="357"/>
        <end position="360"/>
    </location>
    <ligand>
        <name>ATP</name>
        <dbReference type="ChEBI" id="CHEBI:30616"/>
    </ligand>
</feature>
<feature type="binding site" evidence="12">
    <location>
        <position position="159"/>
    </location>
    <ligand>
        <name>substrate</name>
    </ligand>
</feature>
<sequence length="402" mass="43599">MPTLRKLTIDDLDLKGKRVLVRVDFNVPLKENEQGNLVVADDTRIRETLPTIRAILQAGGKAILMSHLGRPKGKPDPKYSLAPVARRLEELLGVRVRFVSNIVGEAVRQAIHSMPEGGVLLLENTRFHPGETKNDPELARQLAELADVYINDAFGSAHRAHASTEGVAHYVRQAAMGYLMKREVEYLSRLLDHPEHPFVAILGGAKVSDKIGVIKNLLPRVDRLLIGGAMSYTFLKALGHGVGASRVEEDRLEEARTLYETAAGKMMLPVDHVVAPEFSNDAPRQVVERDIPEGLMGLDIGPKTIARYREEILQARTVVWNGPMGVFEMSNFAQGTFAIAEALAEATDRGALTVVGGGDSVAAITQAGYADRVSHVSTGGGAMLEFLEGKTLPGLAALTDKP</sequence>
<keyword evidence="11 12" id="KW-0324">Glycolysis</keyword>
<evidence type="ECO:0000256" key="3">
    <source>
        <dbReference type="ARBA" id="ARBA00008982"/>
    </source>
</evidence>
<evidence type="ECO:0000256" key="9">
    <source>
        <dbReference type="ARBA" id="ARBA00022777"/>
    </source>
</evidence>
<accession>A0A1M6WRK5</accession>
<dbReference type="Gene3D" id="3.40.50.1260">
    <property type="entry name" value="Phosphoglycerate kinase, N-terminal domain"/>
    <property type="match status" value="2"/>
</dbReference>
<organism evidence="16 17">
    <name type="scientific">Rhodothermus profundi</name>
    <dbReference type="NCBI Taxonomy" id="633813"/>
    <lineage>
        <taxon>Bacteria</taxon>
        <taxon>Pseudomonadati</taxon>
        <taxon>Rhodothermota</taxon>
        <taxon>Rhodothermia</taxon>
        <taxon>Rhodothermales</taxon>
        <taxon>Rhodothermaceae</taxon>
        <taxon>Rhodothermus</taxon>
    </lineage>
</organism>
<evidence type="ECO:0000256" key="15">
    <source>
        <dbReference type="RuleBase" id="RU000532"/>
    </source>
</evidence>
<proteinExistence type="inferred from homology"/>
<dbReference type="CDD" id="cd00318">
    <property type="entry name" value="Phosphoglycerate_kinase"/>
    <property type="match status" value="1"/>
</dbReference>
<dbReference type="STRING" id="633813.SAMN04488087_2399"/>
<dbReference type="SUPFAM" id="SSF53748">
    <property type="entry name" value="Phosphoglycerate kinase"/>
    <property type="match status" value="1"/>
</dbReference>
<dbReference type="PANTHER" id="PTHR11406:SF23">
    <property type="entry name" value="PHOSPHOGLYCERATE KINASE 1, CHLOROPLASTIC-RELATED"/>
    <property type="match status" value="1"/>
</dbReference>
<evidence type="ECO:0000256" key="8">
    <source>
        <dbReference type="ARBA" id="ARBA00022741"/>
    </source>
</evidence>
<feature type="binding site" evidence="13">
    <location>
        <position position="159"/>
    </location>
    <ligand>
        <name>(2R)-3-phosphoglycerate</name>
        <dbReference type="ChEBI" id="CHEBI:58272"/>
    </ligand>
</feature>
<dbReference type="FunFam" id="3.40.50.1260:FF:000006">
    <property type="entry name" value="Phosphoglycerate kinase"/>
    <property type="match status" value="1"/>
</dbReference>
<dbReference type="EC" id="2.7.2.3" evidence="5 12"/>
<dbReference type="InterPro" id="IPR036043">
    <property type="entry name" value="Phosphoglycerate_kinase_sf"/>
</dbReference>
<evidence type="ECO:0000256" key="2">
    <source>
        <dbReference type="ARBA" id="ARBA00004838"/>
    </source>
</evidence>
<evidence type="ECO:0000313" key="16">
    <source>
        <dbReference type="EMBL" id="SHK96274.1"/>
    </source>
</evidence>
<dbReference type="RefSeq" id="WP_072716259.1">
    <property type="nucleotide sequence ID" value="NZ_FRAU01000009.1"/>
</dbReference>
<dbReference type="PIRSF" id="PIRSF000724">
    <property type="entry name" value="Pgk"/>
    <property type="match status" value="1"/>
</dbReference>
<dbReference type="PROSITE" id="PS00111">
    <property type="entry name" value="PGLYCERATE_KINASE"/>
    <property type="match status" value="1"/>
</dbReference>
<feature type="binding site" evidence="12 13">
    <location>
        <begin position="24"/>
        <end position="26"/>
    </location>
    <ligand>
        <name>substrate</name>
    </ligand>
</feature>
<name>A0A1M6WRK5_9BACT</name>
<evidence type="ECO:0000256" key="5">
    <source>
        <dbReference type="ARBA" id="ARBA00013061"/>
    </source>
</evidence>
<evidence type="ECO:0000256" key="1">
    <source>
        <dbReference type="ARBA" id="ARBA00000642"/>
    </source>
</evidence>
<evidence type="ECO:0000256" key="11">
    <source>
        <dbReference type="ARBA" id="ARBA00023152"/>
    </source>
</evidence>
<comment type="similarity">
    <text evidence="3 12 15">Belongs to the phosphoglycerate kinase family.</text>
</comment>
<dbReference type="GO" id="GO:0004618">
    <property type="term" value="F:phosphoglycerate kinase activity"/>
    <property type="evidence" value="ECO:0007669"/>
    <property type="project" value="UniProtKB-UniRule"/>
</dbReference>
<feature type="binding site" evidence="12 13">
    <location>
        <begin position="67"/>
        <end position="70"/>
    </location>
    <ligand>
        <name>substrate</name>
    </ligand>
</feature>
<evidence type="ECO:0000256" key="12">
    <source>
        <dbReference type="HAMAP-Rule" id="MF_00145"/>
    </source>
</evidence>
<keyword evidence="10 12" id="KW-0067">ATP-binding</keyword>
<comment type="pathway">
    <text evidence="2 12">Carbohydrate degradation; glycolysis; pyruvate from D-glyceraldehyde 3-phosphate: step 2/5.</text>
</comment>
<feature type="binding site" evidence="12 14">
    <location>
        <position position="328"/>
    </location>
    <ligand>
        <name>ATP</name>
        <dbReference type="ChEBI" id="CHEBI:30616"/>
    </ligand>
</feature>
<dbReference type="Proteomes" id="UP000185812">
    <property type="component" value="Unassembled WGS sequence"/>
</dbReference>
<dbReference type="FunFam" id="3.40.50.1260:FF:000003">
    <property type="entry name" value="Phosphoglycerate kinase"/>
    <property type="match status" value="1"/>
</dbReference>
<dbReference type="Pfam" id="PF00162">
    <property type="entry name" value="PGK"/>
    <property type="match status" value="1"/>
</dbReference>
<comment type="subcellular location">
    <subcellularLocation>
        <location evidence="12">Cytoplasm</location>
    </subcellularLocation>
</comment>
<dbReference type="InterPro" id="IPR015911">
    <property type="entry name" value="Phosphoglycerate_kinase_CS"/>
</dbReference>
<dbReference type="PRINTS" id="PR00477">
    <property type="entry name" value="PHGLYCKINASE"/>
</dbReference>
<gene>
    <name evidence="12" type="primary">pgk</name>
    <name evidence="16" type="ORF">SAMN04488087_2399</name>
</gene>